<reference evidence="1 2" key="1">
    <citation type="submission" date="2023-08" db="EMBL/GenBank/DDBJ databases">
        <title>Implementing the SeqCode for naming new Mesorhizobium species isolated from Vachellia karroo root nodules.</title>
        <authorList>
            <person name="Van Lill M."/>
        </authorList>
    </citation>
    <scope>NUCLEOTIDE SEQUENCE [LARGE SCALE GENOMIC DNA]</scope>
    <source>
        <strain evidence="1 2">VK4B</strain>
    </source>
</reference>
<dbReference type="RefSeq" id="WP_127282992.1">
    <property type="nucleotide sequence ID" value="NZ_JAVIIO010000014.1"/>
</dbReference>
<proteinExistence type="predicted"/>
<protein>
    <submittedName>
        <fullName evidence="1">Uncharacterized protein</fullName>
    </submittedName>
</protein>
<evidence type="ECO:0000313" key="1">
    <source>
        <dbReference type="EMBL" id="MDX8539577.1"/>
    </source>
</evidence>
<evidence type="ECO:0000313" key="2">
    <source>
        <dbReference type="Proteomes" id="UP001276564"/>
    </source>
</evidence>
<accession>A0ABU5AQJ4</accession>
<gene>
    <name evidence="1" type="ORF">RFM23_18315</name>
</gene>
<dbReference type="EMBL" id="JAVIIP010000009">
    <property type="protein sequence ID" value="MDX8539577.1"/>
    <property type="molecule type" value="Genomic_DNA"/>
</dbReference>
<keyword evidence="2" id="KW-1185">Reference proteome</keyword>
<sequence length="69" mass="8192">MLFAAFTGGFLGCSWVRGRIDTRQLMDNVFYREKTFLRQLFFRESAARLRMRRPAGRRLKAIPLYGSMR</sequence>
<comment type="caution">
    <text evidence="1">The sequence shown here is derived from an EMBL/GenBank/DDBJ whole genome shotgun (WGS) entry which is preliminary data.</text>
</comment>
<name>A0ABU5AQJ4_9HYPH</name>
<organism evidence="1 2">
    <name type="scientific">Mesorhizobium abyssinicae</name>
    <dbReference type="NCBI Taxonomy" id="1209958"/>
    <lineage>
        <taxon>Bacteria</taxon>
        <taxon>Pseudomonadati</taxon>
        <taxon>Pseudomonadota</taxon>
        <taxon>Alphaproteobacteria</taxon>
        <taxon>Hyphomicrobiales</taxon>
        <taxon>Phyllobacteriaceae</taxon>
        <taxon>Mesorhizobium</taxon>
    </lineage>
</organism>
<dbReference type="Proteomes" id="UP001276564">
    <property type="component" value="Unassembled WGS sequence"/>
</dbReference>